<dbReference type="InterPro" id="IPR002197">
    <property type="entry name" value="HTH_Fis"/>
</dbReference>
<dbReference type="InterPro" id="IPR003593">
    <property type="entry name" value="AAA+_ATPase"/>
</dbReference>
<protein>
    <submittedName>
        <fullName evidence="11">PEP-CTERM-box response regulator transcription factor</fullName>
    </submittedName>
</protein>
<evidence type="ECO:0000313" key="11">
    <source>
        <dbReference type="EMBL" id="GGB51330.1"/>
    </source>
</evidence>
<dbReference type="InterPro" id="IPR014264">
    <property type="entry name" value="PEP-CTERM_resp_reg"/>
</dbReference>
<evidence type="ECO:0000256" key="6">
    <source>
        <dbReference type="ARBA" id="ARBA00023159"/>
    </source>
</evidence>
<dbReference type="InterPro" id="IPR001789">
    <property type="entry name" value="Sig_transdc_resp-reg_receiver"/>
</dbReference>
<dbReference type="SUPFAM" id="SSF52172">
    <property type="entry name" value="CheY-like"/>
    <property type="match status" value="1"/>
</dbReference>
<dbReference type="PROSITE" id="PS00688">
    <property type="entry name" value="SIGMA54_INTERACT_3"/>
    <property type="match status" value="1"/>
</dbReference>
<evidence type="ECO:0000256" key="4">
    <source>
        <dbReference type="ARBA" id="ARBA00023015"/>
    </source>
</evidence>
<evidence type="ECO:0000259" key="9">
    <source>
        <dbReference type="PROSITE" id="PS50045"/>
    </source>
</evidence>
<dbReference type="PROSITE" id="PS50045">
    <property type="entry name" value="SIGMA54_INTERACT_4"/>
    <property type="match status" value="1"/>
</dbReference>
<organism evidence="11 12">
    <name type="scientific">Blastomonas aquatica</name>
    <dbReference type="NCBI Taxonomy" id="1510276"/>
    <lineage>
        <taxon>Bacteria</taxon>
        <taxon>Pseudomonadati</taxon>
        <taxon>Pseudomonadota</taxon>
        <taxon>Alphaproteobacteria</taxon>
        <taxon>Sphingomonadales</taxon>
        <taxon>Sphingomonadaceae</taxon>
        <taxon>Blastomonas</taxon>
    </lineage>
</organism>
<keyword evidence="1" id="KW-0547">Nucleotide-binding</keyword>
<dbReference type="Proteomes" id="UP000614261">
    <property type="component" value="Unassembled WGS sequence"/>
</dbReference>
<feature type="domain" description="Response regulatory" evidence="10">
    <location>
        <begin position="26"/>
        <end position="143"/>
    </location>
</feature>
<evidence type="ECO:0000256" key="8">
    <source>
        <dbReference type="PROSITE-ProRule" id="PRU00169"/>
    </source>
</evidence>
<dbReference type="SUPFAM" id="SSF52540">
    <property type="entry name" value="P-loop containing nucleoside triphosphate hydrolases"/>
    <property type="match status" value="1"/>
</dbReference>
<keyword evidence="7" id="KW-0804">Transcription</keyword>
<dbReference type="InterPro" id="IPR009057">
    <property type="entry name" value="Homeodomain-like_sf"/>
</dbReference>
<dbReference type="Pfam" id="PF00072">
    <property type="entry name" value="Response_reg"/>
    <property type="match status" value="1"/>
</dbReference>
<dbReference type="Gene3D" id="1.10.8.60">
    <property type="match status" value="1"/>
</dbReference>
<dbReference type="InterPro" id="IPR027417">
    <property type="entry name" value="P-loop_NTPase"/>
</dbReference>
<dbReference type="Pfam" id="PF00158">
    <property type="entry name" value="Sigma54_activat"/>
    <property type="match status" value="1"/>
</dbReference>
<keyword evidence="4" id="KW-0805">Transcription regulation</keyword>
<reference evidence="12" key="1">
    <citation type="journal article" date="2019" name="Int. J. Syst. Evol. Microbiol.">
        <title>The Global Catalogue of Microorganisms (GCM) 10K type strain sequencing project: providing services to taxonomists for standard genome sequencing and annotation.</title>
        <authorList>
            <consortium name="The Broad Institute Genomics Platform"/>
            <consortium name="The Broad Institute Genome Sequencing Center for Infectious Disease"/>
            <person name="Wu L."/>
            <person name="Ma J."/>
        </authorList>
    </citation>
    <scope>NUCLEOTIDE SEQUENCE [LARGE SCALE GENOMIC DNA]</scope>
    <source>
        <strain evidence="12">CGMCC 1.12851</strain>
    </source>
</reference>
<name>A0ABQ1IT99_9SPHN</name>
<dbReference type="PROSITE" id="PS50110">
    <property type="entry name" value="RESPONSE_REGULATORY"/>
    <property type="match status" value="1"/>
</dbReference>
<comment type="caution">
    <text evidence="11">The sequence shown here is derived from an EMBL/GenBank/DDBJ whole genome shotgun (WGS) entry which is preliminary data.</text>
</comment>
<dbReference type="InterPro" id="IPR011006">
    <property type="entry name" value="CheY-like_superfamily"/>
</dbReference>
<dbReference type="PRINTS" id="PR01590">
    <property type="entry name" value="HTHFIS"/>
</dbReference>
<proteinExistence type="predicted"/>
<dbReference type="Pfam" id="PF02954">
    <property type="entry name" value="HTH_8"/>
    <property type="match status" value="1"/>
</dbReference>
<dbReference type="SMART" id="SM00382">
    <property type="entry name" value="AAA"/>
    <property type="match status" value="1"/>
</dbReference>
<gene>
    <name evidence="11" type="ORF">GCM10010833_02560</name>
</gene>
<accession>A0ABQ1IT99</accession>
<dbReference type="CDD" id="cd00009">
    <property type="entry name" value="AAA"/>
    <property type="match status" value="1"/>
</dbReference>
<dbReference type="InterPro" id="IPR058031">
    <property type="entry name" value="AAA_lid_NorR"/>
</dbReference>
<dbReference type="Pfam" id="PF25601">
    <property type="entry name" value="AAA_lid_14"/>
    <property type="match status" value="1"/>
</dbReference>
<evidence type="ECO:0000256" key="2">
    <source>
        <dbReference type="ARBA" id="ARBA00022840"/>
    </source>
</evidence>
<evidence type="ECO:0000256" key="7">
    <source>
        <dbReference type="ARBA" id="ARBA00023163"/>
    </source>
</evidence>
<evidence type="ECO:0000256" key="3">
    <source>
        <dbReference type="ARBA" id="ARBA00023012"/>
    </source>
</evidence>
<dbReference type="PANTHER" id="PTHR32071">
    <property type="entry name" value="TRANSCRIPTIONAL REGULATORY PROTEIN"/>
    <property type="match status" value="1"/>
</dbReference>
<dbReference type="Gene3D" id="3.40.50.2300">
    <property type="match status" value="1"/>
</dbReference>
<sequence>MNDLTPNAVMTGGSIATAKGQRKLPRLLIVEDDAGLQRQLKWAFDDFEVLCASDRASAIDLLRYEEPDVVTLDLGLPPDPDGVSEGFATLAEILRLKPDTKVIIASGHGERQSARDAIAQGAYDFYPKPVEIEDLALIVRRALNVQLIERENARLNLKSGDDHTVLGGMITADAQMVKAARTIERVANTNVSVMLLGASGTGKELFARGLHEKSNRRAREFIAINCAAIPENLLESELFGHEKGAFTGAIKTTIGKIEQAEGGTLFLDEVGDIPLPLQVKLLRFLQERVIERVGGRSPIAVDTRVVCATHQNLEKMIIEERFREDLFYRLAEIVVTIPSLAERPGDAALLAKHFLAKFAAEMNPGVKGFGPDALKMLDAWHWPGNVRELENRVKRAVIMAEGRLVRAEDLDLERAEPETAEFLNLKAVRELADRKAIRHALARTEGNISGAAKLLGISRPTLYDLLRQYDIQS</sequence>
<evidence type="ECO:0000259" key="10">
    <source>
        <dbReference type="PROSITE" id="PS50110"/>
    </source>
</evidence>
<evidence type="ECO:0000256" key="1">
    <source>
        <dbReference type="ARBA" id="ARBA00022741"/>
    </source>
</evidence>
<dbReference type="SMART" id="SM00448">
    <property type="entry name" value="REC"/>
    <property type="match status" value="1"/>
</dbReference>
<dbReference type="SUPFAM" id="SSF46689">
    <property type="entry name" value="Homeodomain-like"/>
    <property type="match status" value="1"/>
</dbReference>
<dbReference type="InterPro" id="IPR025944">
    <property type="entry name" value="Sigma_54_int_dom_CS"/>
</dbReference>
<feature type="modified residue" description="4-aspartylphosphate" evidence="8">
    <location>
        <position position="73"/>
    </location>
</feature>
<keyword evidence="3" id="KW-0902">Two-component regulatory system</keyword>
<evidence type="ECO:0000313" key="12">
    <source>
        <dbReference type="Proteomes" id="UP000614261"/>
    </source>
</evidence>
<dbReference type="Gene3D" id="3.40.50.300">
    <property type="entry name" value="P-loop containing nucleotide triphosphate hydrolases"/>
    <property type="match status" value="1"/>
</dbReference>
<dbReference type="PROSITE" id="PS00676">
    <property type="entry name" value="SIGMA54_INTERACT_2"/>
    <property type="match status" value="1"/>
</dbReference>
<feature type="domain" description="Sigma-54 factor interaction" evidence="9">
    <location>
        <begin position="169"/>
        <end position="398"/>
    </location>
</feature>
<evidence type="ECO:0000256" key="5">
    <source>
        <dbReference type="ARBA" id="ARBA00023125"/>
    </source>
</evidence>
<keyword evidence="5" id="KW-0238">DNA-binding</keyword>
<keyword evidence="6" id="KW-0010">Activator</keyword>
<keyword evidence="8" id="KW-0597">Phosphoprotein</keyword>
<dbReference type="Gene3D" id="1.10.10.60">
    <property type="entry name" value="Homeodomain-like"/>
    <property type="match status" value="1"/>
</dbReference>
<dbReference type="InterPro" id="IPR025943">
    <property type="entry name" value="Sigma_54_int_dom_ATP-bd_2"/>
</dbReference>
<dbReference type="PANTHER" id="PTHR32071:SF113">
    <property type="entry name" value="ALGINATE BIOSYNTHESIS TRANSCRIPTIONAL REGULATORY PROTEIN ALGB"/>
    <property type="match status" value="1"/>
</dbReference>
<dbReference type="NCBIfam" id="TIGR02915">
    <property type="entry name" value="PEP_resp_reg"/>
    <property type="match status" value="1"/>
</dbReference>
<keyword evidence="12" id="KW-1185">Reference proteome</keyword>
<keyword evidence="2" id="KW-0067">ATP-binding</keyword>
<dbReference type="EMBL" id="BMGD01000001">
    <property type="protein sequence ID" value="GGB51330.1"/>
    <property type="molecule type" value="Genomic_DNA"/>
</dbReference>
<dbReference type="InterPro" id="IPR002078">
    <property type="entry name" value="Sigma_54_int"/>
</dbReference>